<keyword evidence="1" id="KW-0808">Transferase</keyword>
<comment type="caution">
    <text evidence="3">The sequence shown here is derived from an EMBL/GenBank/DDBJ whole genome shotgun (WGS) entry which is preliminary data.</text>
</comment>
<evidence type="ECO:0000259" key="2">
    <source>
        <dbReference type="Pfam" id="PF00534"/>
    </source>
</evidence>
<dbReference type="CDD" id="cd03801">
    <property type="entry name" value="GT4_PimA-like"/>
    <property type="match status" value="1"/>
</dbReference>
<dbReference type="Gene3D" id="3.40.50.2000">
    <property type="entry name" value="Glycogen Phosphorylase B"/>
    <property type="match status" value="1"/>
</dbReference>
<feature type="domain" description="Glycosyl transferase family 1" evidence="2">
    <location>
        <begin position="150"/>
        <end position="289"/>
    </location>
</feature>
<gene>
    <name evidence="3" type="ORF">GCM10007103_14480</name>
</gene>
<evidence type="ECO:0000313" key="4">
    <source>
        <dbReference type="Proteomes" id="UP000610456"/>
    </source>
</evidence>
<evidence type="ECO:0000313" key="3">
    <source>
        <dbReference type="EMBL" id="GHA34024.1"/>
    </source>
</evidence>
<dbReference type="PANTHER" id="PTHR46401">
    <property type="entry name" value="GLYCOSYLTRANSFERASE WBBK-RELATED"/>
    <property type="match status" value="1"/>
</dbReference>
<keyword evidence="4" id="KW-1185">Reference proteome</keyword>
<dbReference type="AlphaFoldDB" id="A0A918SDZ0"/>
<dbReference type="InterPro" id="IPR001296">
    <property type="entry name" value="Glyco_trans_1"/>
</dbReference>
<sequence length="380" mass="42310">MKALVLYDYPPSPGGLATQGDLLYRGLLEIGVDAHAVHFESAQEKEWYYRWFEPDVVVGIGYWGHTPQLILHPKRYGALPVPWLVADGYIANYQEILNGLPLILVTSNWVKEMYVRDGIKADTIEVLPVGCDTDSFTIFKKDDPKILAVRESLGISPGQLMILTVGGDAASKGAQEVMQALSIIDTKAPDWKYVCKVWPQPRTKAQNLIDLEMANKLGLEKNITYATNTISRTFMPYLLGACDIYAAPSRLEGFGMPQVEAGACGKPVIGIRAMGMLDTLVHKETALLAGVAKRIVVKNVILGEESGFEENRTIEFDTPRTVDYRADIQDIAKYLLLLMKDAKLRETMGLSGRERVVANFDYRVVAQKFVKIIQDRLGIK</sequence>
<dbReference type="RefSeq" id="WP_189604047.1">
    <property type="nucleotide sequence ID" value="NZ_BMXB01000003.1"/>
</dbReference>
<organism evidence="3 4">
    <name type="scientific">Salinimicrobium marinum</name>
    <dbReference type="NCBI Taxonomy" id="680283"/>
    <lineage>
        <taxon>Bacteria</taxon>
        <taxon>Pseudomonadati</taxon>
        <taxon>Bacteroidota</taxon>
        <taxon>Flavobacteriia</taxon>
        <taxon>Flavobacteriales</taxon>
        <taxon>Flavobacteriaceae</taxon>
        <taxon>Salinimicrobium</taxon>
    </lineage>
</organism>
<dbReference type="Proteomes" id="UP000610456">
    <property type="component" value="Unassembled WGS sequence"/>
</dbReference>
<accession>A0A918SDZ0</accession>
<dbReference type="PANTHER" id="PTHR46401:SF2">
    <property type="entry name" value="GLYCOSYLTRANSFERASE WBBK-RELATED"/>
    <property type="match status" value="1"/>
</dbReference>
<dbReference type="SUPFAM" id="SSF53756">
    <property type="entry name" value="UDP-Glycosyltransferase/glycogen phosphorylase"/>
    <property type="match status" value="1"/>
</dbReference>
<protein>
    <recommendedName>
        <fullName evidence="2">Glycosyl transferase family 1 domain-containing protein</fullName>
    </recommendedName>
</protein>
<dbReference type="EMBL" id="BMXB01000003">
    <property type="protein sequence ID" value="GHA34024.1"/>
    <property type="molecule type" value="Genomic_DNA"/>
</dbReference>
<dbReference type="GO" id="GO:0016757">
    <property type="term" value="F:glycosyltransferase activity"/>
    <property type="evidence" value="ECO:0007669"/>
    <property type="project" value="InterPro"/>
</dbReference>
<reference evidence="3" key="1">
    <citation type="journal article" date="2014" name="Int. J. Syst. Evol. Microbiol.">
        <title>Complete genome sequence of Corynebacterium casei LMG S-19264T (=DSM 44701T), isolated from a smear-ripened cheese.</title>
        <authorList>
            <consortium name="US DOE Joint Genome Institute (JGI-PGF)"/>
            <person name="Walter F."/>
            <person name="Albersmeier A."/>
            <person name="Kalinowski J."/>
            <person name="Ruckert C."/>
        </authorList>
    </citation>
    <scope>NUCLEOTIDE SEQUENCE</scope>
    <source>
        <strain evidence="3">KCTC 12719</strain>
    </source>
</reference>
<reference evidence="3" key="2">
    <citation type="submission" date="2020-09" db="EMBL/GenBank/DDBJ databases">
        <authorList>
            <person name="Sun Q."/>
            <person name="Kim S."/>
        </authorList>
    </citation>
    <scope>NUCLEOTIDE SEQUENCE</scope>
    <source>
        <strain evidence="3">KCTC 12719</strain>
    </source>
</reference>
<dbReference type="Pfam" id="PF00534">
    <property type="entry name" value="Glycos_transf_1"/>
    <property type="match status" value="1"/>
</dbReference>
<proteinExistence type="predicted"/>
<evidence type="ECO:0000256" key="1">
    <source>
        <dbReference type="ARBA" id="ARBA00022679"/>
    </source>
</evidence>
<name>A0A918SDZ0_9FLAO</name>
<dbReference type="GO" id="GO:0009103">
    <property type="term" value="P:lipopolysaccharide biosynthetic process"/>
    <property type="evidence" value="ECO:0007669"/>
    <property type="project" value="TreeGrafter"/>
</dbReference>